<proteinExistence type="predicted"/>
<sequence length="1030" mass="111699">MTSSSELKYRRKPIWQWALSDVWNEESQDNIQAQLRQQLLHHILNYTLPYKKVSNISDEVDSTSQAVSEPVLRSTSLPVEVPDMHTTLHFPSRKALHSPTRPGPIPQPPDRPRHPGADDEGGLLGGEGQKVRTVWKWQADEEIVRGQGQDENPAQRRGSLWFDVGSRGQGGVPALKSYEARGGLVIAIDGVVQLPPSLEQVVRTHKSLSLLSSLVEDQMLHSLSLSAHSTFFLPTSASFSSLDTLQASYLLRNISLEEEKQAWSVLRWDRTKLLGWHVSGRGLRDEGGEWGAVGYASRLRQHVDGDGKGQLATILGGPLHYSLDSDDKDSPLPALLVASGRIVEEDILTENGVVHLVDRILAPSVAALQLNVEKTLLALNASRFVAMMKKVGLQSYLLAGGGQEDDADAGDEIARQKWTFVVPNDEAMDGWLSEHPDIGTWWRRLEKKATTLLGPSGERSADPTYYLAKLLKYHIIGGLIHSHNLTDGGLVATELQDWRLKEGRQQILVAVSPSKPGHHSSTDPGDAVFGDANVIAPPVVVSGTDNRDAAVIYLVSKFLTLPDNPVQTAVTSSLTLSTFVAAVFSAELDTPIRNAPGITYFVPNNDAFTALGLVMSYLLLPLPASRKELRNVVEYHAVDKIVYVKDFEKDQKRYPTLEGSQLWAVRDGNGSIEVRRENSTAEEGYTIGGRPAKVRARDLLTSTGVLHEIDRVELPPDLAITSGKLLKGAKCETFRDLVVKAGYGFVLNGTAPSESQQMALQAIADGEDPDEDAYLVLAPTDAAFARVNLTYYLSNKAELQKLIQLHILPSPGSQDEDNLRAADEQPGGGKLQLPFGLRDEIGLNSLLDKSLGGSSRYGRLAFRKLSTAGVSSSSSLEGRDGKSGGNGEGGGGGDDEALGWMVGIYGSRGSGATVGASRVPRTVHAAHLLKFGRESLPLASVSDSGSSSSAADRIISGVPPTRGIGGVFTIDQVLIPYEPNWFHKWGWIVLTTLVAVLVAALVGYGVYRWWVHKRGKGGVQLGEAMEGEEE</sequence>
<dbReference type="InterPro" id="IPR036378">
    <property type="entry name" value="FAS1_dom_sf"/>
</dbReference>
<keyword evidence="2" id="KW-0472">Membrane</keyword>
<feature type="compositionally biased region" description="Gly residues" evidence="1">
    <location>
        <begin position="883"/>
        <end position="892"/>
    </location>
</feature>
<feature type="domain" description="FAS1" evidence="3">
    <location>
        <begin position="563"/>
        <end position="713"/>
    </location>
</feature>
<dbReference type="OrthoDB" id="14252at2759"/>
<dbReference type="STRING" id="1684307.A0A316U7R6"/>
<evidence type="ECO:0000256" key="2">
    <source>
        <dbReference type="SAM" id="Phobius"/>
    </source>
</evidence>
<evidence type="ECO:0000256" key="1">
    <source>
        <dbReference type="SAM" id="MobiDB-lite"/>
    </source>
</evidence>
<dbReference type="GeneID" id="37012377"/>
<dbReference type="InterPro" id="IPR000782">
    <property type="entry name" value="FAS1_domain"/>
</dbReference>
<accession>A0A316U7R6</accession>
<dbReference type="GO" id="GO:0005615">
    <property type="term" value="C:extracellular space"/>
    <property type="evidence" value="ECO:0007669"/>
    <property type="project" value="TreeGrafter"/>
</dbReference>
<dbReference type="EMBL" id="KZ819325">
    <property type="protein sequence ID" value="PWN21290.1"/>
    <property type="molecule type" value="Genomic_DNA"/>
</dbReference>
<name>A0A316U7R6_9BASI</name>
<feature type="transmembrane region" description="Helical" evidence="2">
    <location>
        <begin position="985"/>
        <end position="1007"/>
    </location>
</feature>
<feature type="region of interest" description="Disordered" evidence="1">
    <location>
        <begin position="89"/>
        <end position="126"/>
    </location>
</feature>
<dbReference type="GO" id="GO:0000329">
    <property type="term" value="C:fungal-type vacuole membrane"/>
    <property type="evidence" value="ECO:0007669"/>
    <property type="project" value="TreeGrafter"/>
</dbReference>
<dbReference type="PROSITE" id="PS50213">
    <property type="entry name" value="FAS1"/>
    <property type="match status" value="2"/>
</dbReference>
<feature type="domain" description="FAS1" evidence="3">
    <location>
        <begin position="195"/>
        <end position="361"/>
    </location>
</feature>
<feature type="non-terminal residue" evidence="4">
    <location>
        <position position="1030"/>
    </location>
</feature>
<dbReference type="SMART" id="SM00554">
    <property type="entry name" value="FAS1"/>
    <property type="match status" value="3"/>
</dbReference>
<dbReference type="RefSeq" id="XP_025348450.1">
    <property type="nucleotide sequence ID" value="XM_025490643.1"/>
</dbReference>
<keyword evidence="2" id="KW-0812">Transmembrane</keyword>
<dbReference type="InterPro" id="IPR050904">
    <property type="entry name" value="Adhesion/Biosynth-related"/>
</dbReference>
<dbReference type="PANTHER" id="PTHR10900">
    <property type="entry name" value="PERIOSTIN-RELATED"/>
    <property type="match status" value="1"/>
</dbReference>
<dbReference type="Gene3D" id="2.30.180.10">
    <property type="entry name" value="FAS1 domain"/>
    <property type="match status" value="4"/>
</dbReference>
<gene>
    <name evidence="4" type="ORF">BCV69DRAFT_258356</name>
</gene>
<dbReference type="SUPFAM" id="SSF82153">
    <property type="entry name" value="FAS1 domain"/>
    <property type="match status" value="4"/>
</dbReference>
<dbReference type="PANTHER" id="PTHR10900:SF77">
    <property type="entry name" value="FI19380P1"/>
    <property type="match status" value="1"/>
</dbReference>
<evidence type="ECO:0000313" key="5">
    <source>
        <dbReference type="Proteomes" id="UP000245942"/>
    </source>
</evidence>
<organism evidence="4 5">
    <name type="scientific">Pseudomicrostroma glucosiphilum</name>
    <dbReference type="NCBI Taxonomy" id="1684307"/>
    <lineage>
        <taxon>Eukaryota</taxon>
        <taxon>Fungi</taxon>
        <taxon>Dikarya</taxon>
        <taxon>Basidiomycota</taxon>
        <taxon>Ustilaginomycotina</taxon>
        <taxon>Exobasidiomycetes</taxon>
        <taxon>Microstromatales</taxon>
        <taxon>Microstromatales incertae sedis</taxon>
        <taxon>Pseudomicrostroma</taxon>
    </lineage>
</organism>
<evidence type="ECO:0000259" key="3">
    <source>
        <dbReference type="PROSITE" id="PS50213"/>
    </source>
</evidence>
<dbReference type="AlphaFoldDB" id="A0A316U7R6"/>
<dbReference type="GO" id="GO:0016236">
    <property type="term" value="P:macroautophagy"/>
    <property type="evidence" value="ECO:0007669"/>
    <property type="project" value="TreeGrafter"/>
</dbReference>
<reference evidence="4 5" key="1">
    <citation type="journal article" date="2018" name="Mol. Biol. Evol.">
        <title>Broad Genomic Sampling Reveals a Smut Pathogenic Ancestry of the Fungal Clade Ustilaginomycotina.</title>
        <authorList>
            <person name="Kijpornyongpan T."/>
            <person name="Mondo S.J."/>
            <person name="Barry K."/>
            <person name="Sandor L."/>
            <person name="Lee J."/>
            <person name="Lipzen A."/>
            <person name="Pangilinan J."/>
            <person name="LaButti K."/>
            <person name="Hainaut M."/>
            <person name="Henrissat B."/>
            <person name="Grigoriev I.V."/>
            <person name="Spatafora J.W."/>
            <person name="Aime M.C."/>
        </authorList>
    </citation>
    <scope>NUCLEOTIDE SEQUENCE [LARGE SCALE GENOMIC DNA]</scope>
    <source>
        <strain evidence="4 5">MCA 4718</strain>
    </source>
</reference>
<keyword evidence="2" id="KW-1133">Transmembrane helix</keyword>
<dbReference type="Proteomes" id="UP000245942">
    <property type="component" value="Unassembled WGS sequence"/>
</dbReference>
<evidence type="ECO:0000313" key="4">
    <source>
        <dbReference type="EMBL" id="PWN21290.1"/>
    </source>
</evidence>
<keyword evidence="5" id="KW-1185">Reference proteome</keyword>
<feature type="region of interest" description="Disordered" evidence="1">
    <location>
        <begin position="871"/>
        <end position="893"/>
    </location>
</feature>
<dbReference type="Pfam" id="PF02469">
    <property type="entry name" value="Fasciclin"/>
    <property type="match status" value="1"/>
</dbReference>
<protein>
    <recommendedName>
        <fullName evidence="3">FAS1 domain-containing protein</fullName>
    </recommendedName>
</protein>